<protein>
    <submittedName>
        <fullName evidence="9">Phosphonate ABC transporter, permease protein PhnE</fullName>
    </submittedName>
</protein>
<dbReference type="PANTHER" id="PTHR30043:SF1">
    <property type="entry name" value="ABC TRANSPORT SYSTEM PERMEASE PROTEIN P69"/>
    <property type="match status" value="1"/>
</dbReference>
<dbReference type="CDD" id="cd06261">
    <property type="entry name" value="TM_PBP2"/>
    <property type="match status" value="1"/>
</dbReference>
<dbReference type="EMBL" id="VBAM01000092">
    <property type="protein sequence ID" value="TMJ14703.1"/>
    <property type="molecule type" value="Genomic_DNA"/>
</dbReference>
<evidence type="ECO:0000259" key="8">
    <source>
        <dbReference type="PROSITE" id="PS50928"/>
    </source>
</evidence>
<dbReference type="Pfam" id="PF00528">
    <property type="entry name" value="BPD_transp_1"/>
    <property type="match status" value="1"/>
</dbReference>
<proteinExistence type="inferred from homology"/>
<dbReference type="Gene3D" id="1.10.3720.10">
    <property type="entry name" value="MetI-like"/>
    <property type="match status" value="1"/>
</dbReference>
<evidence type="ECO:0000313" key="9">
    <source>
        <dbReference type="EMBL" id="TMJ14703.1"/>
    </source>
</evidence>
<evidence type="ECO:0000256" key="1">
    <source>
        <dbReference type="ARBA" id="ARBA00004651"/>
    </source>
</evidence>
<evidence type="ECO:0000256" key="2">
    <source>
        <dbReference type="ARBA" id="ARBA00022448"/>
    </source>
</evidence>
<comment type="caution">
    <text evidence="9">The sequence shown here is derived from an EMBL/GenBank/DDBJ whole genome shotgun (WGS) entry which is preliminary data.</text>
</comment>
<feature type="domain" description="ABC transmembrane type-1" evidence="8">
    <location>
        <begin position="194"/>
        <end position="381"/>
    </location>
</feature>
<dbReference type="Proteomes" id="UP000320393">
    <property type="component" value="Unassembled WGS sequence"/>
</dbReference>
<evidence type="ECO:0000256" key="4">
    <source>
        <dbReference type="ARBA" id="ARBA00022692"/>
    </source>
</evidence>
<dbReference type="NCBIfam" id="TIGR01097">
    <property type="entry name" value="PhnE"/>
    <property type="match status" value="1"/>
</dbReference>
<feature type="transmembrane region" description="Helical" evidence="7">
    <location>
        <begin position="250"/>
        <end position="273"/>
    </location>
</feature>
<comment type="similarity">
    <text evidence="7">Belongs to the binding-protein-dependent transport system permease family.</text>
</comment>
<feature type="transmembrane region" description="Helical" evidence="7">
    <location>
        <begin position="22"/>
        <end position="39"/>
    </location>
</feature>
<organism evidence="9 10">
    <name type="scientific">Candidatus Segetimicrobium genomatis</name>
    <dbReference type="NCBI Taxonomy" id="2569760"/>
    <lineage>
        <taxon>Bacteria</taxon>
        <taxon>Bacillati</taxon>
        <taxon>Candidatus Sysuimicrobiota</taxon>
        <taxon>Candidatus Sysuimicrobiia</taxon>
        <taxon>Candidatus Sysuimicrobiales</taxon>
        <taxon>Candidatus Segetimicrobiaceae</taxon>
        <taxon>Candidatus Segetimicrobium</taxon>
    </lineage>
</organism>
<feature type="transmembrane region" description="Helical" evidence="7">
    <location>
        <begin position="331"/>
        <end position="351"/>
    </location>
</feature>
<dbReference type="InterPro" id="IPR035906">
    <property type="entry name" value="MetI-like_sf"/>
</dbReference>
<evidence type="ECO:0000256" key="6">
    <source>
        <dbReference type="ARBA" id="ARBA00023136"/>
    </source>
</evidence>
<evidence type="ECO:0000256" key="5">
    <source>
        <dbReference type="ARBA" id="ARBA00022989"/>
    </source>
</evidence>
<feature type="transmembrane region" description="Helical" evidence="7">
    <location>
        <begin position="198"/>
        <end position="217"/>
    </location>
</feature>
<evidence type="ECO:0000313" key="10">
    <source>
        <dbReference type="Proteomes" id="UP000320393"/>
    </source>
</evidence>
<dbReference type="AlphaFoldDB" id="A0A537M353"/>
<sequence>MAAEDPGPEPARGPPAVWYRSWRFYLVLVLVVWAYAYGWRVTQINLGELWRGASLIEPFARALASPDVVTREQHIQRATAPFYYGGATPPPASSGNGTGSARLTLSRSTGSVGDQVTAIGEGFATNRQGMLWRENQIGQRQQLGTLTTDAQGRFSLTFAAPEVQGTRNLVIAEVVTGSGPLRPSRTLLVVLDRMVETVFLALMGTTMGVLFAVPLSFLGAKNLVGHLPAGTLVYAATRAFFNITRSIEALVLAILFTVWVGLGPFAGVLALGVHSIASLGKLYSEAIESIDAGPIEAITATGASAVQVVRYAVVPQIVPQFIAFTIYRWDINVRFSTVIGFVGGGGIGFVLQQYINLLQWRQAATALWMIAVVVAALDYASAVVRERIV</sequence>
<accession>A0A537M353</accession>
<keyword evidence="3" id="KW-1003">Cell membrane</keyword>
<comment type="subcellular location">
    <subcellularLocation>
        <location evidence="1 7">Cell membrane</location>
        <topology evidence="1 7">Multi-pass membrane protein</topology>
    </subcellularLocation>
</comment>
<dbReference type="InterPro" id="IPR000515">
    <property type="entry name" value="MetI-like"/>
</dbReference>
<evidence type="ECO:0000256" key="3">
    <source>
        <dbReference type="ARBA" id="ARBA00022475"/>
    </source>
</evidence>
<feature type="transmembrane region" description="Helical" evidence="7">
    <location>
        <begin position="363"/>
        <end position="384"/>
    </location>
</feature>
<dbReference type="SUPFAM" id="SSF161098">
    <property type="entry name" value="MetI-like"/>
    <property type="match status" value="1"/>
</dbReference>
<reference evidence="9 10" key="1">
    <citation type="journal article" date="2019" name="Nat. Microbiol.">
        <title>Mediterranean grassland soil C-N compound turnover is dependent on rainfall and depth, and is mediated by genomically divergent microorganisms.</title>
        <authorList>
            <person name="Diamond S."/>
            <person name="Andeer P.F."/>
            <person name="Li Z."/>
            <person name="Crits-Christoph A."/>
            <person name="Burstein D."/>
            <person name="Anantharaman K."/>
            <person name="Lane K.R."/>
            <person name="Thomas B.C."/>
            <person name="Pan C."/>
            <person name="Northen T.R."/>
            <person name="Banfield J.F."/>
        </authorList>
    </citation>
    <scope>NUCLEOTIDE SEQUENCE [LARGE SCALE GENOMIC DNA]</scope>
    <source>
        <strain evidence="9">NP_5</strain>
    </source>
</reference>
<keyword evidence="6 7" id="KW-0472">Membrane</keyword>
<dbReference type="InterPro" id="IPR005769">
    <property type="entry name" value="PhnE/PtxC"/>
</dbReference>
<dbReference type="PROSITE" id="PS50928">
    <property type="entry name" value="ABC_TM1"/>
    <property type="match status" value="1"/>
</dbReference>
<dbReference type="GO" id="GO:0005886">
    <property type="term" value="C:plasma membrane"/>
    <property type="evidence" value="ECO:0007669"/>
    <property type="project" value="UniProtKB-SubCell"/>
</dbReference>
<gene>
    <name evidence="9" type="primary">phnE</name>
    <name evidence="9" type="ORF">E6H02_02885</name>
</gene>
<dbReference type="PANTHER" id="PTHR30043">
    <property type="entry name" value="PHOSPHONATES TRANSPORT SYSTEM PERMEASE PROTEIN"/>
    <property type="match status" value="1"/>
</dbReference>
<keyword evidence="2 7" id="KW-0813">Transport</keyword>
<dbReference type="GO" id="GO:0015416">
    <property type="term" value="F:ABC-type phosphonate transporter activity"/>
    <property type="evidence" value="ECO:0007669"/>
    <property type="project" value="InterPro"/>
</dbReference>
<evidence type="ECO:0000256" key="7">
    <source>
        <dbReference type="RuleBase" id="RU363032"/>
    </source>
</evidence>
<keyword evidence="4 7" id="KW-0812">Transmembrane</keyword>
<name>A0A537M353_9BACT</name>
<keyword evidence="5 7" id="KW-1133">Transmembrane helix</keyword>